<evidence type="ECO:0000313" key="12">
    <source>
        <dbReference type="EMBL" id="CAG8492763.1"/>
    </source>
</evidence>
<evidence type="ECO:0000256" key="1">
    <source>
        <dbReference type="ARBA" id="ARBA00004479"/>
    </source>
</evidence>
<dbReference type="PANTHER" id="PTHR22811">
    <property type="entry name" value="TRANSMEMBRANE EMP24 DOMAIN-CONTAINING PROTEIN"/>
    <property type="match status" value="1"/>
</dbReference>
<protein>
    <submittedName>
        <fullName evidence="12">32040_t:CDS:1</fullName>
    </submittedName>
</protein>
<evidence type="ECO:0000256" key="2">
    <source>
        <dbReference type="ARBA" id="ARBA00007104"/>
    </source>
</evidence>
<comment type="subcellular location">
    <subcellularLocation>
        <location evidence="7">Endomembrane system</location>
        <topology evidence="7">Single-pass membrane protein</topology>
    </subcellularLocation>
    <subcellularLocation>
        <location evidence="1 8">Membrane</location>
        <topology evidence="1 8">Single-pass type I membrane protein</topology>
    </subcellularLocation>
</comment>
<evidence type="ECO:0000259" key="11">
    <source>
        <dbReference type="PROSITE" id="PS50866"/>
    </source>
</evidence>
<name>A0ABM8W0E3_GIGMA</name>
<keyword evidence="13" id="KW-1185">Reference proteome</keyword>
<evidence type="ECO:0000256" key="6">
    <source>
        <dbReference type="ARBA" id="ARBA00023136"/>
    </source>
</evidence>
<evidence type="ECO:0000313" key="13">
    <source>
        <dbReference type="Proteomes" id="UP000789901"/>
    </source>
</evidence>
<dbReference type="SMART" id="SM01190">
    <property type="entry name" value="EMP24_GP25L"/>
    <property type="match status" value="1"/>
</dbReference>
<feature type="chain" id="PRO_5047123543" evidence="10">
    <location>
        <begin position="21"/>
        <end position="197"/>
    </location>
</feature>
<dbReference type="PROSITE" id="PS50866">
    <property type="entry name" value="GOLD"/>
    <property type="match status" value="1"/>
</dbReference>
<dbReference type="EMBL" id="CAJVQB010000504">
    <property type="protein sequence ID" value="CAG8492763.1"/>
    <property type="molecule type" value="Genomic_DNA"/>
</dbReference>
<keyword evidence="3 8" id="KW-0812">Transmembrane</keyword>
<proteinExistence type="inferred from homology"/>
<evidence type="ECO:0000256" key="4">
    <source>
        <dbReference type="ARBA" id="ARBA00022729"/>
    </source>
</evidence>
<dbReference type="Pfam" id="PF01105">
    <property type="entry name" value="EMP24_GP25L"/>
    <property type="match status" value="1"/>
</dbReference>
<accession>A0ABM8W0E3</accession>
<keyword evidence="6 9" id="KW-0472">Membrane</keyword>
<feature type="domain" description="GOLD" evidence="11">
    <location>
        <begin position="30"/>
        <end position="112"/>
    </location>
</feature>
<keyword evidence="4 10" id="KW-0732">Signal</keyword>
<feature type="signal peptide" evidence="10">
    <location>
        <begin position="1"/>
        <end position="20"/>
    </location>
</feature>
<gene>
    <name evidence="12" type="ORF">GMARGA_LOCUS1802</name>
</gene>
<comment type="similarity">
    <text evidence="2 8">Belongs to the EMP24/GP25L family.</text>
</comment>
<dbReference type="InterPro" id="IPR015720">
    <property type="entry name" value="Emp24-like"/>
</dbReference>
<dbReference type="InterPro" id="IPR036598">
    <property type="entry name" value="GOLD_dom_sf"/>
</dbReference>
<evidence type="ECO:0000256" key="3">
    <source>
        <dbReference type="ARBA" id="ARBA00022692"/>
    </source>
</evidence>
<comment type="caution">
    <text evidence="12">The sequence shown here is derived from an EMBL/GenBank/DDBJ whole genome shotgun (WGS) entry which is preliminary data.</text>
</comment>
<evidence type="ECO:0000256" key="9">
    <source>
        <dbReference type="SAM" id="Phobius"/>
    </source>
</evidence>
<dbReference type="SUPFAM" id="SSF101576">
    <property type="entry name" value="Supernatant protein factor (SPF), C-terminal domain"/>
    <property type="match status" value="1"/>
</dbReference>
<evidence type="ECO:0000256" key="8">
    <source>
        <dbReference type="RuleBase" id="RU003827"/>
    </source>
</evidence>
<reference evidence="12 13" key="1">
    <citation type="submission" date="2021-06" db="EMBL/GenBank/DDBJ databases">
        <authorList>
            <person name="Kallberg Y."/>
            <person name="Tangrot J."/>
            <person name="Rosling A."/>
        </authorList>
    </citation>
    <scope>NUCLEOTIDE SEQUENCE [LARGE SCALE GENOMIC DNA]</scope>
    <source>
        <strain evidence="12 13">120-4 pot B 10/14</strain>
    </source>
</reference>
<sequence length="197" mass="22575">MRTFLTVIIISLSAVCLSTAYTITLPPSTKECFFEELHQGDKLTITYQVGDGGHLDVDFTIFDPNDHLLDSSERQSTGTFSFNAELAGRYTYCFSNEMSTVSEKVVSFNAHGIVSVPDDGSHTDPLEKEIRELAEGLAAIKDEQEYIVMRERVHRDTAESTNDRVKWWSIFQFIVLFGVCFWQVFYLKRFFEVKRVV</sequence>
<evidence type="ECO:0000256" key="7">
    <source>
        <dbReference type="ARBA" id="ARBA00037847"/>
    </source>
</evidence>
<dbReference type="InterPro" id="IPR009038">
    <property type="entry name" value="GOLD_dom"/>
</dbReference>
<evidence type="ECO:0000256" key="10">
    <source>
        <dbReference type="SAM" id="SignalP"/>
    </source>
</evidence>
<evidence type="ECO:0000256" key="5">
    <source>
        <dbReference type="ARBA" id="ARBA00022989"/>
    </source>
</evidence>
<organism evidence="12 13">
    <name type="scientific">Gigaspora margarita</name>
    <dbReference type="NCBI Taxonomy" id="4874"/>
    <lineage>
        <taxon>Eukaryota</taxon>
        <taxon>Fungi</taxon>
        <taxon>Fungi incertae sedis</taxon>
        <taxon>Mucoromycota</taxon>
        <taxon>Glomeromycotina</taxon>
        <taxon>Glomeromycetes</taxon>
        <taxon>Diversisporales</taxon>
        <taxon>Gigasporaceae</taxon>
        <taxon>Gigaspora</taxon>
    </lineage>
</organism>
<keyword evidence="5 9" id="KW-1133">Transmembrane helix</keyword>
<dbReference type="Proteomes" id="UP000789901">
    <property type="component" value="Unassembled WGS sequence"/>
</dbReference>
<feature type="transmembrane region" description="Helical" evidence="9">
    <location>
        <begin position="167"/>
        <end position="187"/>
    </location>
</feature>